<dbReference type="EMBL" id="CAXLJM020000013">
    <property type="protein sequence ID" value="CAL8079466.1"/>
    <property type="molecule type" value="Genomic_DNA"/>
</dbReference>
<comment type="caution">
    <text evidence="2">The sequence shown here is derived from an EMBL/GenBank/DDBJ whole genome shotgun (WGS) entry which is preliminary data.</text>
</comment>
<protein>
    <recommendedName>
        <fullName evidence="1">Tetrapyrrole biosynthesis uroporphyrinogen III synthase domain-containing protein</fullName>
    </recommendedName>
</protein>
<accession>A0ABP1PVZ7</accession>
<evidence type="ECO:0000313" key="2">
    <source>
        <dbReference type="EMBL" id="CAL8079466.1"/>
    </source>
</evidence>
<dbReference type="InterPro" id="IPR003754">
    <property type="entry name" value="4pyrrol_synth_uPrphyn_synth"/>
</dbReference>
<evidence type="ECO:0000259" key="1">
    <source>
        <dbReference type="Pfam" id="PF02602"/>
    </source>
</evidence>
<proteinExistence type="predicted"/>
<keyword evidence="3" id="KW-1185">Reference proteome</keyword>
<organism evidence="2 3">
    <name type="scientific">Orchesella dallaii</name>
    <dbReference type="NCBI Taxonomy" id="48710"/>
    <lineage>
        <taxon>Eukaryota</taxon>
        <taxon>Metazoa</taxon>
        <taxon>Ecdysozoa</taxon>
        <taxon>Arthropoda</taxon>
        <taxon>Hexapoda</taxon>
        <taxon>Collembola</taxon>
        <taxon>Entomobryomorpha</taxon>
        <taxon>Entomobryoidea</taxon>
        <taxon>Orchesellidae</taxon>
        <taxon>Orchesellinae</taxon>
        <taxon>Orchesella</taxon>
    </lineage>
</organism>
<dbReference type="PANTHER" id="PTHR12390:SF0">
    <property type="entry name" value="UROPORPHYRINOGEN-III SYNTHASE"/>
    <property type="match status" value="1"/>
</dbReference>
<dbReference type="Pfam" id="PF02602">
    <property type="entry name" value="HEM4"/>
    <property type="match status" value="1"/>
</dbReference>
<reference evidence="2 3" key="1">
    <citation type="submission" date="2024-08" db="EMBL/GenBank/DDBJ databases">
        <authorList>
            <person name="Cucini C."/>
            <person name="Frati F."/>
        </authorList>
    </citation>
    <scope>NUCLEOTIDE SEQUENCE [LARGE SCALE GENOMIC DNA]</scope>
</reference>
<feature type="domain" description="Tetrapyrrole biosynthesis uroporphyrinogen III synthase" evidence="1">
    <location>
        <begin position="63"/>
        <end position="291"/>
    </location>
</feature>
<dbReference type="SUPFAM" id="SSF69618">
    <property type="entry name" value="HemD-like"/>
    <property type="match status" value="1"/>
</dbReference>
<dbReference type="Proteomes" id="UP001642540">
    <property type="component" value="Unassembled WGS sequence"/>
</dbReference>
<evidence type="ECO:0000313" key="3">
    <source>
        <dbReference type="Proteomes" id="UP001642540"/>
    </source>
</evidence>
<dbReference type="InterPro" id="IPR036108">
    <property type="entry name" value="4pyrrol_syn_uPrphyn_synt_sf"/>
</dbReference>
<sequence>MSTSKRLKVYLMKAAPETDQALTVKNDPLQQVVGGNDKEQHQAEIQAEGHNSGAKPGDNEDRFITELSLLKIEATLVPVLTFEYCNLSVLWQHLQNPAQHAGIIFSSPRCISSITEAVTTCDMDNHWNTTLRQEWSLKYLYCIGPSTIAKAKQMFAPINVDSQIVTGHESHAESLADKMIEDNSQPILTLPLLYPCSALRRDVLQKKLANANVKFNQCIVYDSVMNPCLKSVLEKVSRELKTERDSTSVLCFFSPSGVKYVFQQLDVNILVNNLIHVVAIGPTTKSALDDFFSSRGISITVLQCKDPTPNSLVDVLQSHIIRKENDGHR</sequence>
<dbReference type="Gene3D" id="3.40.50.10090">
    <property type="match status" value="2"/>
</dbReference>
<dbReference type="PANTHER" id="PTHR12390">
    <property type="entry name" value="UROPORPHYRINOGEN III SYNTHASE"/>
    <property type="match status" value="1"/>
</dbReference>
<dbReference type="CDD" id="cd06578">
    <property type="entry name" value="HemD"/>
    <property type="match status" value="1"/>
</dbReference>
<name>A0ABP1PVZ7_9HEXA</name>
<dbReference type="InterPro" id="IPR039793">
    <property type="entry name" value="UROS/Hem4"/>
</dbReference>
<gene>
    <name evidence="2" type="ORF">ODALV1_LOCUS4370</name>
</gene>